<keyword evidence="1" id="KW-0472">Membrane</keyword>
<dbReference type="STRING" id="871652.SAMN04515673_102340"/>
<keyword evidence="1" id="KW-1133">Transmembrane helix</keyword>
<feature type="transmembrane region" description="Helical" evidence="1">
    <location>
        <begin position="76"/>
        <end position="97"/>
    </location>
</feature>
<dbReference type="OrthoDB" id="5186924at2"/>
<dbReference type="Pfam" id="PF07331">
    <property type="entry name" value="TctB"/>
    <property type="match status" value="1"/>
</dbReference>
<evidence type="ECO:0000313" key="3">
    <source>
        <dbReference type="EMBL" id="SFR01433.1"/>
    </source>
</evidence>
<organism evidence="3 4">
    <name type="scientific">Poseidonocella sedimentorum</name>
    <dbReference type="NCBI Taxonomy" id="871652"/>
    <lineage>
        <taxon>Bacteria</taxon>
        <taxon>Pseudomonadati</taxon>
        <taxon>Pseudomonadota</taxon>
        <taxon>Alphaproteobacteria</taxon>
        <taxon>Rhodobacterales</taxon>
        <taxon>Roseobacteraceae</taxon>
        <taxon>Poseidonocella</taxon>
    </lineage>
</organism>
<proteinExistence type="predicted"/>
<evidence type="ECO:0000256" key="1">
    <source>
        <dbReference type="SAM" id="Phobius"/>
    </source>
</evidence>
<name>A0A1I6D7P2_9RHOB</name>
<feature type="transmembrane region" description="Helical" evidence="1">
    <location>
        <begin position="7"/>
        <end position="25"/>
    </location>
</feature>
<evidence type="ECO:0000313" key="4">
    <source>
        <dbReference type="Proteomes" id="UP000199302"/>
    </source>
</evidence>
<dbReference type="RefSeq" id="WP_092077108.1">
    <property type="nucleotide sequence ID" value="NZ_FOYI01000002.1"/>
</dbReference>
<dbReference type="InterPro" id="IPR009936">
    <property type="entry name" value="DUF1468"/>
</dbReference>
<dbReference type="Proteomes" id="UP000199302">
    <property type="component" value="Unassembled WGS sequence"/>
</dbReference>
<accession>A0A1I6D7P2</accession>
<reference evidence="3 4" key="1">
    <citation type="submission" date="2016-10" db="EMBL/GenBank/DDBJ databases">
        <authorList>
            <person name="de Groot N.N."/>
        </authorList>
    </citation>
    <scope>NUCLEOTIDE SEQUENCE [LARGE SCALE GENOMIC DNA]</scope>
    <source>
        <strain evidence="4">KMM 9023,NRIC 0796,JCM 17311,KCTC 23692</strain>
    </source>
</reference>
<feature type="transmembrane region" description="Helical" evidence="1">
    <location>
        <begin position="117"/>
        <end position="145"/>
    </location>
</feature>
<sequence length="149" mass="15808">MKRVDTADIITGALISATGIFFATYSVTQYDIGTIYRMGPGMFPLGIGLVLTGLGVLITVPAFFRSGTLPQVDTRSLVMVLLGIAAFALLVGPLGLAPAIFASTILSSYAERKVKPLTLAVLCVSLACLAYLVFLVGLGLPLFMFKWPF</sequence>
<protein>
    <submittedName>
        <fullName evidence="3">Tripartite tricarboxylate transporter TctB family protein</fullName>
    </submittedName>
</protein>
<keyword evidence="4" id="KW-1185">Reference proteome</keyword>
<evidence type="ECO:0000259" key="2">
    <source>
        <dbReference type="Pfam" id="PF07331"/>
    </source>
</evidence>
<gene>
    <name evidence="3" type="ORF">SAMN04515673_102340</name>
</gene>
<feature type="domain" description="DUF1468" evidence="2">
    <location>
        <begin position="11"/>
        <end position="142"/>
    </location>
</feature>
<keyword evidence="1" id="KW-0812">Transmembrane</keyword>
<feature type="transmembrane region" description="Helical" evidence="1">
    <location>
        <begin position="45"/>
        <end position="64"/>
    </location>
</feature>
<dbReference type="AlphaFoldDB" id="A0A1I6D7P2"/>
<dbReference type="EMBL" id="FOYI01000002">
    <property type="protein sequence ID" value="SFR01433.1"/>
    <property type="molecule type" value="Genomic_DNA"/>
</dbReference>